<dbReference type="OrthoDB" id="8435735at2"/>
<gene>
    <name evidence="1" type="ORF">SAMN05444171_1262</name>
</gene>
<dbReference type="Proteomes" id="UP000183208">
    <property type="component" value="Unassembled WGS sequence"/>
</dbReference>
<proteinExistence type="predicted"/>
<evidence type="ECO:0000313" key="1">
    <source>
        <dbReference type="EMBL" id="SEC37619.1"/>
    </source>
</evidence>
<organism evidence="1">
    <name type="scientific">Bradyrhizobium lablabi</name>
    <dbReference type="NCBI Taxonomy" id="722472"/>
    <lineage>
        <taxon>Bacteria</taxon>
        <taxon>Pseudomonadati</taxon>
        <taxon>Pseudomonadota</taxon>
        <taxon>Alphaproteobacteria</taxon>
        <taxon>Hyphomicrobiales</taxon>
        <taxon>Nitrobacteraceae</taxon>
        <taxon>Bradyrhizobium</taxon>
    </lineage>
</organism>
<dbReference type="RefSeq" id="WP_074816909.1">
    <property type="nucleotide sequence ID" value="NZ_FNTI01000001.1"/>
</dbReference>
<reference evidence="1" key="1">
    <citation type="submission" date="2016-10" db="EMBL/GenBank/DDBJ databases">
        <authorList>
            <person name="de Groot N.N."/>
        </authorList>
    </citation>
    <scope>NUCLEOTIDE SEQUENCE [LARGE SCALE GENOMIC DNA]</scope>
    <source>
        <strain evidence="1">GAS522</strain>
    </source>
</reference>
<accession>A0A1H4S0I1</accession>
<dbReference type="EMBL" id="FNTI01000001">
    <property type="protein sequence ID" value="SEC37619.1"/>
    <property type="molecule type" value="Genomic_DNA"/>
</dbReference>
<sequence>MANVSAAGSVASQLMVARWQSFARWWLAGLQEIVPQAWRTWADSEAPPQVRVRRVGETIICRLTSAAGALDARLPAAGFDSGALAIWLEQQGLTREGVIVGPVIARDQFFVRELSVPTAALGVLPKILDQEVLRRTPFQLSEIWHAAAAVAGGSNDVVTMCHWIIRKDRAEVVLAELGLMAGEVDFLAVGDSGGDVVPVISFRGSGEEDPPWSGRAVRLLAGATLLACVCGAAVFEWRQASVAAAIESELAEARRGAQSGRDGIDPVGRLLAMRADVSVLEVWAELSRILPDHTFLTESRIADSKVTMTGFSSDAARLVRIIDQSPLFSGAALTAAITPDATEHKDRFSISFRVRGGRPSASSRSGSQ</sequence>
<dbReference type="Pfam" id="PF05137">
    <property type="entry name" value="PilN"/>
    <property type="match status" value="1"/>
</dbReference>
<dbReference type="InterPro" id="IPR007813">
    <property type="entry name" value="PilN"/>
</dbReference>
<dbReference type="AlphaFoldDB" id="A0A1H4S0I1"/>
<name>A0A1H4S0I1_9BRAD</name>
<protein>
    <submittedName>
        <fullName evidence="1">General secretion pathway protein L</fullName>
    </submittedName>
</protein>